<name>D3F0C6_CONWI</name>
<dbReference type="InterPro" id="IPR009758">
    <property type="entry name" value="DUF1326"/>
</dbReference>
<dbReference type="eggNOG" id="COG5588">
    <property type="taxonomic scope" value="Bacteria"/>
</dbReference>
<dbReference type="OrthoDB" id="9802256at2"/>
<evidence type="ECO:0000313" key="1">
    <source>
        <dbReference type="EMBL" id="ADB51986.1"/>
    </source>
</evidence>
<organism evidence="1 2">
    <name type="scientific">Conexibacter woesei (strain DSM 14684 / CCUG 47730 / CIP 108061 / JCM 11494 / NBRC 100937 / ID131577)</name>
    <dbReference type="NCBI Taxonomy" id="469383"/>
    <lineage>
        <taxon>Bacteria</taxon>
        <taxon>Bacillati</taxon>
        <taxon>Actinomycetota</taxon>
        <taxon>Thermoleophilia</taxon>
        <taxon>Solirubrobacterales</taxon>
        <taxon>Conexibacteraceae</taxon>
        <taxon>Conexibacter</taxon>
    </lineage>
</organism>
<dbReference type="STRING" id="469383.Cwoe_3568"/>
<dbReference type="PIRSF" id="PIRSF033303">
    <property type="entry name" value="UCP033303"/>
    <property type="match status" value="1"/>
</dbReference>
<dbReference type="EMBL" id="CP001854">
    <property type="protein sequence ID" value="ADB51986.1"/>
    <property type="molecule type" value="Genomic_DNA"/>
</dbReference>
<proteinExistence type="predicted"/>
<reference evidence="2" key="2">
    <citation type="submission" date="2010-01" db="EMBL/GenBank/DDBJ databases">
        <title>The complete genome of Conexibacter woesei DSM 14684.</title>
        <authorList>
            <consortium name="US DOE Joint Genome Institute (JGI-PGF)"/>
            <person name="Lucas S."/>
            <person name="Copeland A."/>
            <person name="Lapidus A."/>
            <person name="Glavina del Rio T."/>
            <person name="Dalin E."/>
            <person name="Tice H."/>
            <person name="Bruce D."/>
            <person name="Goodwin L."/>
            <person name="Pitluck S."/>
            <person name="Kyrpides N."/>
            <person name="Mavromatis K."/>
            <person name="Ivanova N."/>
            <person name="Mikhailova N."/>
            <person name="Chertkov O."/>
            <person name="Brettin T."/>
            <person name="Detter J.C."/>
            <person name="Han C."/>
            <person name="Larimer F."/>
            <person name="Land M."/>
            <person name="Hauser L."/>
            <person name="Markowitz V."/>
            <person name="Cheng J.-F."/>
            <person name="Hugenholtz P."/>
            <person name="Woyke T."/>
            <person name="Wu D."/>
            <person name="Pukall R."/>
            <person name="Steenblock K."/>
            <person name="Schneider S."/>
            <person name="Klenk H.-P."/>
            <person name="Eisen J.A."/>
        </authorList>
    </citation>
    <scope>NUCLEOTIDE SEQUENCE [LARGE SCALE GENOMIC DNA]</scope>
    <source>
        <strain evidence="2">DSM 14684 / CIP 108061 / JCM 11494 / NBRC 100937 / ID131577</strain>
    </source>
</reference>
<evidence type="ECO:0000313" key="2">
    <source>
        <dbReference type="Proteomes" id="UP000008229"/>
    </source>
</evidence>
<accession>D3F0C6</accession>
<sequence>MAWQLAGTYFENCNCDVACPCTVTSLQLPATNERCNAVLAFHVESGEVDGVALDDLTLVLVGDTPGQMTDGGWRVALYIDERASAEQAEKLGAVFSGQLGGPMELLAPLIGETLGVEQAPITYVDDARLHRLTVGDAIEIEIEDLQAEHLDEPTRIVNVEHPSNTTLTLSQARRSRVDAFGIRFEGKAGSSAPFSWAG</sequence>
<keyword evidence="2" id="KW-1185">Reference proteome</keyword>
<evidence type="ECO:0008006" key="3">
    <source>
        <dbReference type="Google" id="ProtNLM"/>
    </source>
</evidence>
<dbReference type="InterPro" id="IPR014581">
    <property type="entry name" value="UCP033303"/>
</dbReference>
<reference evidence="1 2" key="1">
    <citation type="journal article" date="2010" name="Stand. Genomic Sci.">
        <title>Complete genome sequence of Conexibacter woesei type strain (ID131577).</title>
        <authorList>
            <person name="Pukall R."/>
            <person name="Lapidus A."/>
            <person name="Glavina Del Rio T."/>
            <person name="Copeland A."/>
            <person name="Tice H."/>
            <person name="Cheng J.-F."/>
            <person name="Lucas S."/>
            <person name="Chen F."/>
            <person name="Nolan M."/>
            <person name="Bruce D."/>
            <person name="Goodwin L."/>
            <person name="Pitluck S."/>
            <person name="Mavromatis K."/>
            <person name="Ivanova N."/>
            <person name="Ovchinnikova G."/>
            <person name="Pati A."/>
            <person name="Chen A."/>
            <person name="Palaniappan K."/>
            <person name="Land M."/>
            <person name="Hauser L."/>
            <person name="Chang Y.-J."/>
            <person name="Jeffries C.D."/>
            <person name="Chain P."/>
            <person name="Meincke L."/>
            <person name="Sims D."/>
            <person name="Brettin T."/>
            <person name="Detter J.C."/>
            <person name="Rohde M."/>
            <person name="Goeker M."/>
            <person name="Bristow J."/>
            <person name="Eisen J.A."/>
            <person name="Markowitz V."/>
            <person name="Kyrpides N.C."/>
            <person name="Klenk H.-P."/>
            <person name="Hugenholtz P."/>
        </authorList>
    </citation>
    <scope>NUCLEOTIDE SEQUENCE [LARGE SCALE GENOMIC DNA]</scope>
    <source>
        <strain evidence="2">DSM 14684 / CIP 108061 / JCM 11494 / NBRC 100937 / ID131577</strain>
    </source>
</reference>
<dbReference type="Pfam" id="PF07040">
    <property type="entry name" value="DUF1326"/>
    <property type="match status" value="1"/>
</dbReference>
<protein>
    <recommendedName>
        <fullName evidence="3">VldV</fullName>
    </recommendedName>
</protein>
<dbReference type="RefSeq" id="WP_012935037.1">
    <property type="nucleotide sequence ID" value="NC_013739.1"/>
</dbReference>
<dbReference type="HOGENOM" id="CLU_092801_1_0_11"/>
<dbReference type="Proteomes" id="UP000008229">
    <property type="component" value="Chromosome"/>
</dbReference>
<dbReference type="AlphaFoldDB" id="D3F0C6"/>
<gene>
    <name evidence="1" type="ordered locus">Cwoe_3568</name>
</gene>
<dbReference type="KEGG" id="cwo:Cwoe_3568"/>